<dbReference type="Pfam" id="PF06580">
    <property type="entry name" value="His_kinase"/>
    <property type="match status" value="1"/>
</dbReference>
<evidence type="ECO:0000313" key="11">
    <source>
        <dbReference type="Proteomes" id="UP000800303"/>
    </source>
</evidence>
<evidence type="ECO:0000256" key="2">
    <source>
        <dbReference type="ARBA" id="ARBA00022475"/>
    </source>
</evidence>
<dbReference type="InterPro" id="IPR010559">
    <property type="entry name" value="Sig_transdc_His_kin_internal"/>
</dbReference>
<gene>
    <name evidence="10" type="ORF">GYN08_01975</name>
</gene>
<dbReference type="PANTHER" id="PTHR34220">
    <property type="entry name" value="SENSOR HISTIDINE KINASE YPDA"/>
    <property type="match status" value="1"/>
</dbReference>
<evidence type="ECO:0000256" key="8">
    <source>
        <dbReference type="SAM" id="Phobius"/>
    </source>
</evidence>
<keyword evidence="7 8" id="KW-0472">Membrane</keyword>
<evidence type="ECO:0000259" key="9">
    <source>
        <dbReference type="PROSITE" id="PS50885"/>
    </source>
</evidence>
<keyword evidence="5 8" id="KW-0812">Transmembrane</keyword>
<keyword evidence="3" id="KW-0597">Phosphoprotein</keyword>
<feature type="domain" description="HAMP" evidence="9">
    <location>
        <begin position="315"/>
        <end position="368"/>
    </location>
</feature>
<sequence length="607" mass="67785">MGGCRVLFGKLKRSGGRVSLQTKFLLAFAVLLLIVMGSFGIYVNQVVVRPLRETTENEMRQTAAKIGDQLNLYVDGQNQLSQRILSSQDIFALMPSGDYANLSVEGLSRNRRLREIMFQSIGPSMNIEDVAIYDLRGTLLTTFIGSAGNPPSLVPFLEASGRRASWNENGYDLYRPAAERVFFVRAIINQNGKVFGYMAIQLQQGMLERSAASGGSGGEVYVLDADRQVIYASSGSEQRKMPELMPADARTDGVYLSGEGSYVAYSRSDETGWTTYTVTPKRVVLGPVHSVTTISMLLIASLFLFSAAYIYFSARNFLLPIRRLRSQILRINYSNMDTKVETPSTNNELLQLNDAFQGLLERLQVSIEREKLAVQEEAVARNSALQAQIAPHFIHNTLYLISIAAQEGKNAVVTEMCKNLSDSLRYIVSSPYQHVSLTQELEHAKDYLALLRHHYEDDLRWTVDEDPAFDGIRLPRLVIQPFVENCIEHAFREADTPWMIEVRVKLYNGLWALEIRDNGDGFDPDTIQDILGRIRAAEASGEWEREAGAENAGKTGGTVIGGMGIVNTVRRLQLMYKNRLFFNMYNHTDGGGGAAIQIIASLTEDFY</sequence>
<dbReference type="Pfam" id="PF02743">
    <property type="entry name" value="dCache_1"/>
    <property type="match status" value="1"/>
</dbReference>
<proteinExistence type="predicted"/>
<keyword evidence="6 8" id="KW-1133">Transmembrane helix</keyword>
<evidence type="ECO:0000256" key="5">
    <source>
        <dbReference type="ARBA" id="ARBA00022692"/>
    </source>
</evidence>
<organism evidence="10 11">
    <name type="scientific">Saccharibacillus alkalitolerans</name>
    <dbReference type="NCBI Taxonomy" id="2705290"/>
    <lineage>
        <taxon>Bacteria</taxon>
        <taxon>Bacillati</taxon>
        <taxon>Bacillota</taxon>
        <taxon>Bacilli</taxon>
        <taxon>Bacillales</taxon>
        <taxon>Paenibacillaceae</taxon>
        <taxon>Saccharibacillus</taxon>
    </lineage>
</organism>
<feature type="transmembrane region" description="Helical" evidence="8">
    <location>
        <begin position="291"/>
        <end position="312"/>
    </location>
</feature>
<evidence type="ECO:0000256" key="3">
    <source>
        <dbReference type="ARBA" id="ARBA00022553"/>
    </source>
</evidence>
<keyword evidence="11" id="KW-1185">Reference proteome</keyword>
<dbReference type="EMBL" id="JAAFGS010000001">
    <property type="protein sequence ID" value="NGZ74066.1"/>
    <property type="molecule type" value="Genomic_DNA"/>
</dbReference>
<dbReference type="InterPro" id="IPR036890">
    <property type="entry name" value="HATPase_C_sf"/>
</dbReference>
<dbReference type="Proteomes" id="UP000800303">
    <property type="component" value="Unassembled WGS sequence"/>
</dbReference>
<comment type="subcellular location">
    <subcellularLocation>
        <location evidence="1">Cell membrane</location>
        <topology evidence="1">Multi-pass membrane protein</topology>
    </subcellularLocation>
</comment>
<name>A0ABX0F4E4_9BACL</name>
<evidence type="ECO:0000256" key="1">
    <source>
        <dbReference type="ARBA" id="ARBA00004651"/>
    </source>
</evidence>
<evidence type="ECO:0000256" key="6">
    <source>
        <dbReference type="ARBA" id="ARBA00022989"/>
    </source>
</evidence>
<evidence type="ECO:0000256" key="4">
    <source>
        <dbReference type="ARBA" id="ARBA00022679"/>
    </source>
</evidence>
<keyword evidence="4" id="KW-0808">Transferase</keyword>
<dbReference type="InterPro" id="IPR003660">
    <property type="entry name" value="HAMP_dom"/>
</dbReference>
<dbReference type="Gene3D" id="3.30.565.10">
    <property type="entry name" value="Histidine kinase-like ATPase, C-terminal domain"/>
    <property type="match status" value="1"/>
</dbReference>
<feature type="transmembrane region" description="Helical" evidence="8">
    <location>
        <begin position="24"/>
        <end position="43"/>
    </location>
</feature>
<evidence type="ECO:0000313" key="10">
    <source>
        <dbReference type="EMBL" id="NGZ74066.1"/>
    </source>
</evidence>
<dbReference type="SUPFAM" id="SSF55874">
    <property type="entry name" value="ATPase domain of HSP90 chaperone/DNA topoisomerase II/histidine kinase"/>
    <property type="match status" value="1"/>
</dbReference>
<dbReference type="InterPro" id="IPR050640">
    <property type="entry name" value="Bact_2-comp_sensor_kinase"/>
</dbReference>
<dbReference type="PROSITE" id="PS50885">
    <property type="entry name" value="HAMP"/>
    <property type="match status" value="1"/>
</dbReference>
<dbReference type="PANTHER" id="PTHR34220:SF7">
    <property type="entry name" value="SENSOR HISTIDINE KINASE YPDA"/>
    <property type="match status" value="1"/>
</dbReference>
<dbReference type="Gene3D" id="6.10.340.10">
    <property type="match status" value="1"/>
</dbReference>
<evidence type="ECO:0000256" key="7">
    <source>
        <dbReference type="ARBA" id="ARBA00023136"/>
    </source>
</evidence>
<dbReference type="SMART" id="SM00304">
    <property type="entry name" value="HAMP"/>
    <property type="match status" value="1"/>
</dbReference>
<dbReference type="InterPro" id="IPR033479">
    <property type="entry name" value="dCache_1"/>
</dbReference>
<keyword evidence="2" id="KW-1003">Cell membrane</keyword>
<reference evidence="10 11" key="1">
    <citation type="submission" date="2020-01" db="EMBL/GenBank/DDBJ databases">
        <title>Polyphasic characterisation and genomic insights into a novel alkali tolerant bacterium VR-M41.</title>
        <authorList>
            <person name="Vemuluri V.R."/>
        </authorList>
    </citation>
    <scope>NUCLEOTIDE SEQUENCE [LARGE SCALE GENOMIC DNA]</scope>
    <source>
        <strain evidence="10 11">VR-M41</strain>
    </source>
</reference>
<accession>A0ABX0F4E4</accession>
<comment type="caution">
    <text evidence="10">The sequence shown here is derived from an EMBL/GenBank/DDBJ whole genome shotgun (WGS) entry which is preliminary data.</text>
</comment>
<protein>
    <recommendedName>
        <fullName evidence="9">HAMP domain-containing protein</fullName>
    </recommendedName>
</protein>